<accession>A0A914YT18</accession>
<dbReference type="WBParaSite" id="PSU_v2.g3304.t1">
    <property type="protein sequence ID" value="PSU_v2.g3304.t1"/>
    <property type="gene ID" value="PSU_v2.g3304"/>
</dbReference>
<evidence type="ECO:0000313" key="2">
    <source>
        <dbReference type="Proteomes" id="UP000887577"/>
    </source>
</evidence>
<dbReference type="Proteomes" id="UP000887577">
    <property type="component" value="Unplaced"/>
</dbReference>
<protein>
    <submittedName>
        <fullName evidence="3">Uncharacterized protein</fullName>
    </submittedName>
</protein>
<feature type="region of interest" description="Disordered" evidence="1">
    <location>
        <begin position="12"/>
        <end position="56"/>
    </location>
</feature>
<keyword evidence="2" id="KW-1185">Reference proteome</keyword>
<proteinExistence type="predicted"/>
<dbReference type="AlphaFoldDB" id="A0A914YT18"/>
<evidence type="ECO:0000256" key="1">
    <source>
        <dbReference type="SAM" id="MobiDB-lite"/>
    </source>
</evidence>
<reference evidence="3" key="1">
    <citation type="submission" date="2022-11" db="UniProtKB">
        <authorList>
            <consortium name="WormBaseParasite"/>
        </authorList>
    </citation>
    <scope>IDENTIFICATION</scope>
</reference>
<name>A0A914YT18_9BILA</name>
<feature type="compositionally biased region" description="Low complexity" evidence="1">
    <location>
        <begin position="34"/>
        <end position="46"/>
    </location>
</feature>
<organism evidence="2 3">
    <name type="scientific">Panagrolaimus superbus</name>
    <dbReference type="NCBI Taxonomy" id="310955"/>
    <lineage>
        <taxon>Eukaryota</taxon>
        <taxon>Metazoa</taxon>
        <taxon>Ecdysozoa</taxon>
        <taxon>Nematoda</taxon>
        <taxon>Chromadorea</taxon>
        <taxon>Rhabditida</taxon>
        <taxon>Tylenchina</taxon>
        <taxon>Panagrolaimomorpha</taxon>
        <taxon>Panagrolaimoidea</taxon>
        <taxon>Panagrolaimidae</taxon>
        <taxon>Panagrolaimus</taxon>
    </lineage>
</organism>
<evidence type="ECO:0000313" key="3">
    <source>
        <dbReference type="WBParaSite" id="PSU_v2.g3304.t1"/>
    </source>
</evidence>
<sequence>MALSHRLPYLDGEPKKSIGIAPPPYKINPDDDSSTSGRWSDSSFSSATGGALGKRRTSWTNLVEADENLKNYKVNVYPKVSSTSSTTSFNSNNQQHLNPLKAPFGQVVSQLPQGVAMNGSNISVNSQYGGGAAQPVNYQLKPPSRQNSYTANNSMVSEFFVLVCLKEILKFRVRHFLPLKKQKFQT</sequence>